<evidence type="ECO:0000313" key="2">
    <source>
        <dbReference type="Proteomes" id="UP000646478"/>
    </source>
</evidence>
<gene>
    <name evidence="1" type="ORF">GCM10011491_41800</name>
</gene>
<dbReference type="AlphaFoldDB" id="A0A916WLI5"/>
<reference evidence="1" key="1">
    <citation type="journal article" date="2014" name="Int. J. Syst. Evol. Microbiol.">
        <title>Complete genome sequence of Corynebacterium casei LMG S-19264T (=DSM 44701T), isolated from a smear-ripened cheese.</title>
        <authorList>
            <consortium name="US DOE Joint Genome Institute (JGI-PGF)"/>
            <person name="Walter F."/>
            <person name="Albersmeier A."/>
            <person name="Kalinowski J."/>
            <person name="Ruckert C."/>
        </authorList>
    </citation>
    <scope>NUCLEOTIDE SEQUENCE</scope>
    <source>
        <strain evidence="1">CGMCC 1.15082</strain>
    </source>
</reference>
<accession>A0A916WLI5</accession>
<dbReference type="InterPro" id="IPR053842">
    <property type="entry name" value="NikA-like"/>
</dbReference>
<proteinExistence type="predicted"/>
<name>A0A916WLI5_9HYPH</name>
<organism evidence="1 2">
    <name type="scientific">Brucella endophytica</name>
    <dbReference type="NCBI Taxonomy" id="1963359"/>
    <lineage>
        <taxon>Bacteria</taxon>
        <taxon>Pseudomonadati</taxon>
        <taxon>Pseudomonadota</taxon>
        <taxon>Alphaproteobacteria</taxon>
        <taxon>Hyphomicrobiales</taxon>
        <taxon>Brucellaceae</taxon>
        <taxon>Brucella/Ochrobactrum group</taxon>
        <taxon>Brucella</taxon>
    </lineage>
</organism>
<dbReference type="Pfam" id="PF21983">
    <property type="entry name" value="NikA-like"/>
    <property type="match status" value="1"/>
</dbReference>
<evidence type="ECO:0000313" key="1">
    <source>
        <dbReference type="EMBL" id="GGB09458.1"/>
    </source>
</evidence>
<reference evidence="1" key="2">
    <citation type="submission" date="2020-09" db="EMBL/GenBank/DDBJ databases">
        <authorList>
            <person name="Sun Q."/>
            <person name="Zhou Y."/>
        </authorList>
    </citation>
    <scope>NUCLEOTIDE SEQUENCE</scope>
    <source>
        <strain evidence="1">CGMCC 1.15082</strain>
    </source>
</reference>
<dbReference type="CDD" id="cd21631">
    <property type="entry name" value="RHH_CopG_NikR-like"/>
    <property type="match status" value="1"/>
</dbReference>
<evidence type="ECO:0008006" key="3">
    <source>
        <dbReference type="Google" id="ProtNLM"/>
    </source>
</evidence>
<keyword evidence="2" id="KW-1185">Reference proteome</keyword>
<protein>
    <recommendedName>
        <fullName evidence="3">Bacterial mobilisation domain-containing protein</fullName>
    </recommendedName>
</protein>
<sequence>MAGKRKDIVFHVRMSADEKAEFEQLADQFGLSIAEAIRRAVRAAMGYGPVLTDRDRNRFDAIYQELNSIGVNVNQAVRAMNTGRVPDDAEIRSMLVSLSNSLTALGELYVMQAAKARTRAKRVMADG</sequence>
<dbReference type="Proteomes" id="UP000646478">
    <property type="component" value="Unassembled WGS sequence"/>
</dbReference>
<comment type="caution">
    <text evidence="1">The sequence shown here is derived from an EMBL/GenBank/DDBJ whole genome shotgun (WGS) entry which is preliminary data.</text>
</comment>
<dbReference type="EMBL" id="BMHH01000026">
    <property type="protein sequence ID" value="GGB09458.1"/>
    <property type="molecule type" value="Genomic_DNA"/>
</dbReference>